<evidence type="ECO:0000256" key="2">
    <source>
        <dbReference type="ARBA" id="ARBA00023235"/>
    </source>
</evidence>
<dbReference type="GO" id="GO:0005737">
    <property type="term" value="C:cytoplasm"/>
    <property type="evidence" value="ECO:0007669"/>
    <property type="project" value="TreeGrafter"/>
</dbReference>
<evidence type="ECO:0000313" key="4">
    <source>
        <dbReference type="EMBL" id="TLU66171.1"/>
    </source>
</evidence>
<dbReference type="PANTHER" id="PTHR13774:SF17">
    <property type="entry name" value="PHENAZINE BIOSYNTHESIS-LIKE DOMAIN-CONTAINING PROTEIN"/>
    <property type="match status" value="1"/>
</dbReference>
<dbReference type="RefSeq" id="WP_138319047.1">
    <property type="nucleotide sequence ID" value="NZ_VCBC01000005.1"/>
</dbReference>
<feature type="active site" evidence="3">
    <location>
        <position position="46"/>
    </location>
</feature>
<keyword evidence="2" id="KW-0413">Isomerase</keyword>
<dbReference type="NCBIfam" id="TIGR00654">
    <property type="entry name" value="PhzF_family"/>
    <property type="match status" value="1"/>
</dbReference>
<keyword evidence="5" id="KW-1185">Reference proteome</keyword>
<organism evidence="4 5">
    <name type="scientific">Thalassotalea litorea</name>
    <dbReference type="NCBI Taxonomy" id="2020715"/>
    <lineage>
        <taxon>Bacteria</taxon>
        <taxon>Pseudomonadati</taxon>
        <taxon>Pseudomonadota</taxon>
        <taxon>Gammaproteobacteria</taxon>
        <taxon>Alteromonadales</taxon>
        <taxon>Colwelliaceae</taxon>
        <taxon>Thalassotalea</taxon>
    </lineage>
</organism>
<dbReference type="EMBL" id="VCBC01000005">
    <property type="protein sequence ID" value="TLU66171.1"/>
    <property type="molecule type" value="Genomic_DNA"/>
</dbReference>
<dbReference type="AlphaFoldDB" id="A0A5R9ISA2"/>
<reference evidence="4 5" key="1">
    <citation type="submission" date="2019-05" db="EMBL/GenBank/DDBJ databases">
        <title>Genome sequences of Thalassotalea litorea 1K03283.</title>
        <authorList>
            <person name="Zhang D."/>
        </authorList>
    </citation>
    <scope>NUCLEOTIDE SEQUENCE [LARGE SCALE GENOMIC DNA]</scope>
    <source>
        <strain evidence="4 5">MCCC 1K03283</strain>
    </source>
</reference>
<comment type="caution">
    <text evidence="4">The sequence shown here is derived from an EMBL/GenBank/DDBJ whole genome shotgun (WGS) entry which is preliminary data.</text>
</comment>
<dbReference type="Proteomes" id="UP000307790">
    <property type="component" value="Unassembled WGS sequence"/>
</dbReference>
<dbReference type="InterPro" id="IPR003719">
    <property type="entry name" value="Phenazine_PhzF-like"/>
</dbReference>
<name>A0A5R9ISA2_9GAMM</name>
<dbReference type="PANTHER" id="PTHR13774">
    <property type="entry name" value="PHENAZINE BIOSYNTHESIS PROTEIN"/>
    <property type="match status" value="1"/>
</dbReference>
<sequence length="263" mass="29214">MNLPIYIVNAFTDSDFAGNPAAVIPLKEWLSDDVMQNIAAQNNLSETAFIKRSAANRYDIRWFSPLSEIDFCGHASLASAFVLFNFEKMDAAITFFAKAVGEFSITQTTNQLIQMEFPEQLAKPVQTIPEALMSGLSIKPQRVLRNRQAYIAVYPSEQDIRTLQYDSARLKQLAPFDVSVTAPGENVDFVSRYFWPANGGDEDPVTGSIHAALAPFWSNEFNKTHLSALQLSSRTGSLQCQVVAEKVIVSGYAKLYLRGTIEV</sequence>
<dbReference type="PIRSF" id="PIRSF016184">
    <property type="entry name" value="PhzC_PhzF"/>
    <property type="match status" value="1"/>
</dbReference>
<dbReference type="Gene3D" id="3.10.310.10">
    <property type="entry name" value="Diaminopimelate Epimerase, Chain A, domain 1"/>
    <property type="match status" value="2"/>
</dbReference>
<comment type="similarity">
    <text evidence="1">Belongs to the PhzF family.</text>
</comment>
<gene>
    <name evidence="4" type="ORF">FE810_05480</name>
</gene>
<dbReference type="GO" id="GO:0016853">
    <property type="term" value="F:isomerase activity"/>
    <property type="evidence" value="ECO:0007669"/>
    <property type="project" value="UniProtKB-KW"/>
</dbReference>
<protein>
    <submittedName>
        <fullName evidence="4">PhzF family phenazine biosynthesis protein</fullName>
    </submittedName>
</protein>
<evidence type="ECO:0000313" key="5">
    <source>
        <dbReference type="Proteomes" id="UP000307790"/>
    </source>
</evidence>
<evidence type="ECO:0000256" key="1">
    <source>
        <dbReference type="ARBA" id="ARBA00008270"/>
    </source>
</evidence>
<dbReference type="SUPFAM" id="SSF54506">
    <property type="entry name" value="Diaminopimelate epimerase-like"/>
    <property type="match status" value="1"/>
</dbReference>
<accession>A0A5R9ISA2</accession>
<dbReference type="Pfam" id="PF02567">
    <property type="entry name" value="PhzC-PhzF"/>
    <property type="match status" value="1"/>
</dbReference>
<evidence type="ECO:0000256" key="3">
    <source>
        <dbReference type="PIRSR" id="PIRSR016184-1"/>
    </source>
</evidence>
<dbReference type="OrthoDB" id="9788221at2"/>
<proteinExistence type="inferred from homology"/>